<reference evidence="1 2" key="2">
    <citation type="journal article" date="2019" name="G3 (Bethesda)">
        <title>Hybrid Assembly of the Genome of the Entomopathogenic Nematode Steinernema carpocapsae Identifies the X-Chromosome.</title>
        <authorList>
            <person name="Serra L."/>
            <person name="Macchietto M."/>
            <person name="Macias-Munoz A."/>
            <person name="McGill C.J."/>
            <person name="Rodriguez I.M."/>
            <person name="Rodriguez B."/>
            <person name="Murad R."/>
            <person name="Mortazavi A."/>
        </authorList>
    </citation>
    <scope>NUCLEOTIDE SEQUENCE [LARGE SCALE GENOMIC DNA]</scope>
    <source>
        <strain evidence="1 2">ALL</strain>
    </source>
</reference>
<reference evidence="1 2" key="1">
    <citation type="journal article" date="2015" name="Genome Biol.">
        <title>Comparative genomics of Steinernema reveals deeply conserved gene regulatory networks.</title>
        <authorList>
            <person name="Dillman A.R."/>
            <person name="Macchietto M."/>
            <person name="Porter C.F."/>
            <person name="Rogers A."/>
            <person name="Williams B."/>
            <person name="Antoshechkin I."/>
            <person name="Lee M.M."/>
            <person name="Goodwin Z."/>
            <person name="Lu X."/>
            <person name="Lewis E.E."/>
            <person name="Goodrich-Blair H."/>
            <person name="Stock S.P."/>
            <person name="Adams B.J."/>
            <person name="Sternberg P.W."/>
            <person name="Mortazavi A."/>
        </authorList>
    </citation>
    <scope>NUCLEOTIDE SEQUENCE [LARGE SCALE GENOMIC DNA]</scope>
    <source>
        <strain evidence="1 2">ALL</strain>
    </source>
</reference>
<comment type="caution">
    <text evidence="1">The sequence shown here is derived from an EMBL/GenBank/DDBJ whole genome shotgun (WGS) entry which is preliminary data.</text>
</comment>
<protein>
    <submittedName>
        <fullName evidence="1">Uncharacterized protein</fullName>
    </submittedName>
</protein>
<sequence length="248" mass="28933">MDSLLTLSAAHLITLDDQEFAKIQGTFPRRMSHLLKSWKYESDRLLFYFKNTNPESAFPKHCFRLKENGKLDYPKTLKLAEPFLKPKEIFKLCCATSYIKNLSGILLKMTPQEIIEVQEEHPLYYVMAVQTYGSDGLNALPNPGYKFEAIYQSLPKGWINAALWIFNCLEDNDDKAQVLANIWFKAYNFQDQSPKYGRFLWTMVEVMLNTKNYRIPDDVLQYYSVLELKPYPQKCRVPEIAQVVFGEP</sequence>
<organism evidence="1 2">
    <name type="scientific">Steinernema carpocapsae</name>
    <name type="common">Entomopathogenic nematode</name>
    <dbReference type="NCBI Taxonomy" id="34508"/>
    <lineage>
        <taxon>Eukaryota</taxon>
        <taxon>Metazoa</taxon>
        <taxon>Ecdysozoa</taxon>
        <taxon>Nematoda</taxon>
        <taxon>Chromadorea</taxon>
        <taxon>Rhabditida</taxon>
        <taxon>Tylenchina</taxon>
        <taxon>Panagrolaimomorpha</taxon>
        <taxon>Strongyloidoidea</taxon>
        <taxon>Steinernematidae</taxon>
        <taxon>Steinernema</taxon>
    </lineage>
</organism>
<accession>A0A4U5M2Y6</accession>
<evidence type="ECO:0000313" key="2">
    <source>
        <dbReference type="Proteomes" id="UP000298663"/>
    </source>
</evidence>
<proteinExistence type="predicted"/>
<dbReference type="AlphaFoldDB" id="A0A4U5M2Y6"/>
<name>A0A4U5M2Y6_STECR</name>
<evidence type="ECO:0000313" key="1">
    <source>
        <dbReference type="EMBL" id="TKR63106.1"/>
    </source>
</evidence>
<dbReference type="EMBL" id="AZBU02000010">
    <property type="protein sequence ID" value="TKR63106.1"/>
    <property type="molecule type" value="Genomic_DNA"/>
</dbReference>
<keyword evidence="2" id="KW-1185">Reference proteome</keyword>
<gene>
    <name evidence="1" type="ORF">L596_026981</name>
</gene>
<dbReference type="Proteomes" id="UP000298663">
    <property type="component" value="Unassembled WGS sequence"/>
</dbReference>